<name>A0A5C6YLU4_9FLAO</name>
<evidence type="ECO:0000313" key="2">
    <source>
        <dbReference type="EMBL" id="TXD68349.1"/>
    </source>
</evidence>
<dbReference type="Proteomes" id="UP000321945">
    <property type="component" value="Unassembled WGS sequence"/>
</dbReference>
<evidence type="ECO:0000256" key="1">
    <source>
        <dbReference type="SAM" id="Coils"/>
    </source>
</evidence>
<proteinExistence type="predicted"/>
<keyword evidence="1" id="KW-0175">Coiled coil</keyword>
<protein>
    <submittedName>
        <fullName evidence="2">Uncharacterized protein</fullName>
    </submittedName>
</protein>
<dbReference type="Pfam" id="PF18928">
    <property type="entry name" value="DUF5677"/>
    <property type="match status" value="1"/>
</dbReference>
<gene>
    <name evidence="2" type="ORF">ESV24_12875</name>
</gene>
<accession>A0A5C6YLU4</accession>
<dbReference type="OrthoDB" id="1097612at2"/>
<dbReference type="EMBL" id="VORU01000012">
    <property type="protein sequence ID" value="TXD68349.1"/>
    <property type="molecule type" value="Genomic_DNA"/>
</dbReference>
<comment type="caution">
    <text evidence="2">The sequence shown here is derived from an EMBL/GenBank/DDBJ whole genome shotgun (WGS) entry which is preliminary data.</text>
</comment>
<keyword evidence="3" id="KW-1185">Reference proteome</keyword>
<feature type="coiled-coil region" evidence="1">
    <location>
        <begin position="124"/>
        <end position="154"/>
    </location>
</feature>
<reference evidence="2 3" key="1">
    <citation type="submission" date="2019-08" db="EMBL/GenBank/DDBJ databases">
        <title>Genome of Aequorivita lipolytica Y10-2 (type strain).</title>
        <authorList>
            <person name="Bowman J.P."/>
        </authorList>
    </citation>
    <scope>NUCLEOTIDE SEQUENCE [LARGE SCALE GENOMIC DNA]</scope>
    <source>
        <strain evidence="2 3">Y10-2</strain>
    </source>
</reference>
<dbReference type="AlphaFoldDB" id="A0A5C6YLU4"/>
<dbReference type="InterPro" id="IPR043733">
    <property type="entry name" value="DUF5677"/>
</dbReference>
<dbReference type="RefSeq" id="WP_111816727.1">
    <property type="nucleotide sequence ID" value="NZ_CBCRZQ010000010.1"/>
</dbReference>
<organism evidence="2 3">
    <name type="scientific">Aequorivita lipolytica</name>
    <dbReference type="NCBI Taxonomy" id="153267"/>
    <lineage>
        <taxon>Bacteria</taxon>
        <taxon>Pseudomonadati</taxon>
        <taxon>Bacteroidota</taxon>
        <taxon>Flavobacteriia</taxon>
        <taxon>Flavobacteriales</taxon>
        <taxon>Flavobacteriaceae</taxon>
        <taxon>Aequorivita</taxon>
    </lineage>
</organism>
<sequence length="294" mass="34972">MTEKTSNQNPLELYDVIVRGPFLKIYQARKLTELTDWMQFSTLLLDKFAIHSMSFYHLSKGIVEHKNSGEQIRMNGYDLFTVNTTFRALIETYITFHNIFIEAKTVEETKFRFLLWKLDGLYQKQKYEIVYKDFEKAKEILKQDKELIEQTKIQIEESKFYTAFTENEILKIYNPQRKNSDWRFLIKSEKIRPQKIIDLVKHVCKQRAFVNMYKYTSIHSHSNFPALAEFKDTRGKPILEKYTDPIVNVATNMTCLVIMDMCATDENAQRKFNTFTIEIREYIEGITNVIKNNK</sequence>
<evidence type="ECO:0000313" key="3">
    <source>
        <dbReference type="Proteomes" id="UP000321945"/>
    </source>
</evidence>